<dbReference type="InterPro" id="IPR001214">
    <property type="entry name" value="SET_dom"/>
</dbReference>
<dbReference type="CDD" id="cd10527">
    <property type="entry name" value="SET_LSMT"/>
    <property type="match status" value="1"/>
</dbReference>
<dbReference type="Pfam" id="PF00856">
    <property type="entry name" value="SET"/>
    <property type="match status" value="1"/>
</dbReference>
<evidence type="ECO:0000313" key="2">
    <source>
        <dbReference type="EMBL" id="CAD9023889.1"/>
    </source>
</evidence>
<dbReference type="PANTHER" id="PTHR13271">
    <property type="entry name" value="UNCHARACTERIZED PUTATIVE METHYLTRANSFERASE"/>
    <property type="match status" value="1"/>
</dbReference>
<feature type="domain" description="SET" evidence="1">
    <location>
        <begin position="178"/>
        <end position="438"/>
    </location>
</feature>
<dbReference type="Gene3D" id="3.90.1410.10">
    <property type="entry name" value="set domain protein methyltransferase, domain 1"/>
    <property type="match status" value="1"/>
</dbReference>
<dbReference type="SMART" id="SM00317">
    <property type="entry name" value="SET"/>
    <property type="match status" value="1"/>
</dbReference>
<organism evidence="2">
    <name type="scientific">Eutreptiella gymnastica</name>
    <dbReference type="NCBI Taxonomy" id="73025"/>
    <lineage>
        <taxon>Eukaryota</taxon>
        <taxon>Discoba</taxon>
        <taxon>Euglenozoa</taxon>
        <taxon>Euglenida</taxon>
        <taxon>Spirocuta</taxon>
        <taxon>Euglenophyceae</taxon>
        <taxon>Eutreptiales</taxon>
        <taxon>Eutreptiaceae</taxon>
        <taxon>Eutreptiella</taxon>
    </lineage>
</organism>
<reference evidence="2" key="1">
    <citation type="submission" date="2021-01" db="EMBL/GenBank/DDBJ databases">
        <authorList>
            <person name="Corre E."/>
            <person name="Pelletier E."/>
            <person name="Niang G."/>
            <person name="Scheremetjew M."/>
            <person name="Finn R."/>
            <person name="Kale V."/>
            <person name="Holt S."/>
            <person name="Cochrane G."/>
            <person name="Meng A."/>
            <person name="Brown T."/>
            <person name="Cohen L."/>
        </authorList>
    </citation>
    <scope>NUCLEOTIDE SEQUENCE</scope>
    <source>
        <strain evidence="2">NIES-381</strain>
    </source>
</reference>
<dbReference type="EMBL" id="HBGA01093755">
    <property type="protein sequence ID" value="CAD9023889.1"/>
    <property type="molecule type" value="Transcribed_RNA"/>
</dbReference>
<dbReference type="PROSITE" id="PS50280">
    <property type="entry name" value="SET"/>
    <property type="match status" value="1"/>
</dbReference>
<protein>
    <recommendedName>
        <fullName evidence="1">SET domain-containing protein</fullName>
    </recommendedName>
</protein>
<gene>
    <name evidence="2" type="ORF">EGYM00392_LOCUS35014</name>
    <name evidence="3" type="ORF">EGYM00392_LOCUS35015</name>
</gene>
<evidence type="ECO:0000259" key="1">
    <source>
        <dbReference type="PROSITE" id="PS50280"/>
    </source>
</evidence>
<sequence>MTGINQASRSMHSKAMSSVTMDSQLSVGKISLNLPGSATLSERSSIAGPIVDDPSNFAHSQVIGNPLGAGIGIDDGTLCLLLGAMLGGLIYAIRRITRVQPSTLDPLELYGDRYGSALAMVAVTSEVETSPPEGLLPTQYSSAQDNRINSLMTFLASNRLQGFSIGSLESDEDALSRIPVCVDTSLNPSHGLGAFATKAIEEGEIIFEIPRILTVEEAFKDPNVGGALRAFVKKAGPGSELPALALAIAAGKCRTMSDCPISETNISWPWSKSDSTVSDTGGTFDRYAASLDFQHAPLSHVTCWPQEDVDAILDDIPEARSEADSLLQVSEVAQTLLARLLKPLTPPGTPQEELAALVRTSLALVLTRVFDPPDNGAWGNGNGKGPAMVPLFDLINHAPVEDPQCNARLEVLNGTSVAGVVRARRRIEVGDELRQDYGHASDKITMLLTHRINPSQQP</sequence>
<dbReference type="EMBL" id="HBGA01093756">
    <property type="protein sequence ID" value="CAD9023890.1"/>
    <property type="molecule type" value="Transcribed_RNA"/>
</dbReference>
<dbReference type="InterPro" id="IPR046341">
    <property type="entry name" value="SET_dom_sf"/>
</dbReference>
<evidence type="ECO:0000313" key="3">
    <source>
        <dbReference type="EMBL" id="CAD9023890.1"/>
    </source>
</evidence>
<dbReference type="SUPFAM" id="SSF82199">
    <property type="entry name" value="SET domain"/>
    <property type="match status" value="1"/>
</dbReference>
<proteinExistence type="predicted"/>
<name>A0A6U8FVY5_9EUGL</name>
<dbReference type="GO" id="GO:0016279">
    <property type="term" value="F:protein-lysine N-methyltransferase activity"/>
    <property type="evidence" value="ECO:0007669"/>
    <property type="project" value="TreeGrafter"/>
</dbReference>
<dbReference type="AlphaFoldDB" id="A0A6U8FVY5"/>
<dbReference type="InterPro" id="IPR050600">
    <property type="entry name" value="SETD3_SETD6_MTase"/>
</dbReference>
<accession>A0A6U8FVY5</accession>